<sequence>MCAHAKTLRVHVARTGRYISGA</sequence>
<dbReference type="EMBL" id="GBRH01191933">
    <property type="protein sequence ID" value="JAE05963.1"/>
    <property type="molecule type" value="Transcribed_RNA"/>
</dbReference>
<proteinExistence type="predicted"/>
<evidence type="ECO:0000313" key="1">
    <source>
        <dbReference type="EMBL" id="JAE05963.1"/>
    </source>
</evidence>
<accession>A0A0A9FCH3</accession>
<dbReference type="AlphaFoldDB" id="A0A0A9FCH3"/>
<reference evidence="1" key="1">
    <citation type="submission" date="2014-09" db="EMBL/GenBank/DDBJ databases">
        <authorList>
            <person name="Magalhaes I.L.F."/>
            <person name="Oliveira U."/>
            <person name="Santos F.R."/>
            <person name="Vidigal T.H.D.A."/>
            <person name="Brescovit A.D."/>
            <person name="Santos A.J."/>
        </authorList>
    </citation>
    <scope>NUCLEOTIDE SEQUENCE</scope>
    <source>
        <tissue evidence="1">Shoot tissue taken approximately 20 cm above the soil surface</tissue>
    </source>
</reference>
<organism evidence="1">
    <name type="scientific">Arundo donax</name>
    <name type="common">Giant reed</name>
    <name type="synonym">Donax arundinaceus</name>
    <dbReference type="NCBI Taxonomy" id="35708"/>
    <lineage>
        <taxon>Eukaryota</taxon>
        <taxon>Viridiplantae</taxon>
        <taxon>Streptophyta</taxon>
        <taxon>Embryophyta</taxon>
        <taxon>Tracheophyta</taxon>
        <taxon>Spermatophyta</taxon>
        <taxon>Magnoliopsida</taxon>
        <taxon>Liliopsida</taxon>
        <taxon>Poales</taxon>
        <taxon>Poaceae</taxon>
        <taxon>PACMAD clade</taxon>
        <taxon>Arundinoideae</taxon>
        <taxon>Arundineae</taxon>
        <taxon>Arundo</taxon>
    </lineage>
</organism>
<protein>
    <submittedName>
        <fullName evidence="1">Uncharacterized protein</fullName>
    </submittedName>
</protein>
<dbReference type="EMBL" id="GBRH01195178">
    <property type="protein sequence ID" value="JAE02718.1"/>
    <property type="molecule type" value="Transcribed_RNA"/>
</dbReference>
<reference evidence="1" key="2">
    <citation type="journal article" date="2015" name="Data Brief">
        <title>Shoot transcriptome of the giant reed, Arundo donax.</title>
        <authorList>
            <person name="Barrero R.A."/>
            <person name="Guerrero F.D."/>
            <person name="Moolhuijzen P."/>
            <person name="Goolsby J.A."/>
            <person name="Tidwell J."/>
            <person name="Bellgard S.E."/>
            <person name="Bellgard M.I."/>
        </authorList>
    </citation>
    <scope>NUCLEOTIDE SEQUENCE</scope>
    <source>
        <tissue evidence="1">Shoot tissue taken approximately 20 cm above the soil surface</tissue>
    </source>
</reference>
<name>A0A0A9FCH3_ARUDO</name>